<evidence type="ECO:0000313" key="3">
    <source>
        <dbReference type="Proteomes" id="UP000024404"/>
    </source>
</evidence>
<reference evidence="3" key="1">
    <citation type="submission" date="2013-10" db="EMBL/GenBank/DDBJ databases">
        <title>Genome sequencing of Onchocerca volvulus.</title>
        <authorList>
            <person name="Cotton J."/>
            <person name="Tsai J."/>
            <person name="Stanley E."/>
            <person name="Tracey A."/>
            <person name="Holroyd N."/>
            <person name="Lustigman S."/>
            <person name="Berriman M."/>
        </authorList>
    </citation>
    <scope>NUCLEOTIDE SEQUENCE</scope>
</reference>
<keyword evidence="3" id="KW-1185">Reference proteome</keyword>
<feature type="transmembrane region" description="Helical" evidence="1">
    <location>
        <begin position="294"/>
        <end position="313"/>
    </location>
</feature>
<dbReference type="Proteomes" id="UP000024404">
    <property type="component" value="Unassembled WGS sequence"/>
</dbReference>
<dbReference type="PANTHER" id="PTHR12740:SF4">
    <property type="entry name" value="JNK1_MAPK8-ASSOCIATED MEMBRANE PROTEIN"/>
    <property type="match status" value="1"/>
</dbReference>
<proteinExistence type="predicted"/>
<dbReference type="EnsemblMetazoa" id="OVOC12139.1">
    <property type="protein sequence ID" value="OVOC12139.1"/>
    <property type="gene ID" value="WBGene00248948"/>
</dbReference>
<protein>
    <recommendedName>
        <fullName evidence="4">JNK1/MAPK8-associated membrane protein</fullName>
    </recommendedName>
</protein>
<keyword evidence="1" id="KW-0472">Membrane</keyword>
<dbReference type="GO" id="GO:0031625">
    <property type="term" value="F:ubiquitin protein ligase binding"/>
    <property type="evidence" value="ECO:0007669"/>
    <property type="project" value="TreeGrafter"/>
</dbReference>
<evidence type="ECO:0000256" key="1">
    <source>
        <dbReference type="SAM" id="Phobius"/>
    </source>
</evidence>
<evidence type="ECO:0008006" key="4">
    <source>
        <dbReference type="Google" id="ProtNLM"/>
    </source>
</evidence>
<dbReference type="InterPro" id="IPR008485">
    <property type="entry name" value="JAMP"/>
</dbReference>
<evidence type="ECO:0000313" key="2">
    <source>
        <dbReference type="EnsemblMetazoa" id="OVOC12139.1"/>
    </source>
</evidence>
<dbReference type="OMA" id="YGECGAC"/>
<feature type="transmembrane region" description="Helical" evidence="1">
    <location>
        <begin position="231"/>
        <end position="250"/>
    </location>
</feature>
<dbReference type="GO" id="GO:0006986">
    <property type="term" value="P:response to unfolded protein"/>
    <property type="evidence" value="ECO:0007669"/>
    <property type="project" value="InterPro"/>
</dbReference>
<dbReference type="Pfam" id="PF05571">
    <property type="entry name" value="JAMP"/>
    <property type="match status" value="1"/>
</dbReference>
<organism evidence="2 3">
    <name type="scientific">Onchocerca volvulus</name>
    <dbReference type="NCBI Taxonomy" id="6282"/>
    <lineage>
        <taxon>Eukaryota</taxon>
        <taxon>Metazoa</taxon>
        <taxon>Ecdysozoa</taxon>
        <taxon>Nematoda</taxon>
        <taxon>Chromadorea</taxon>
        <taxon>Rhabditida</taxon>
        <taxon>Spirurina</taxon>
        <taxon>Spiruromorpha</taxon>
        <taxon>Filarioidea</taxon>
        <taxon>Onchocercidae</taxon>
        <taxon>Onchocerca</taxon>
    </lineage>
</organism>
<dbReference type="GO" id="GO:0016020">
    <property type="term" value="C:membrane"/>
    <property type="evidence" value="ECO:0007669"/>
    <property type="project" value="InterPro"/>
</dbReference>
<dbReference type="GO" id="GO:0036503">
    <property type="term" value="P:ERAD pathway"/>
    <property type="evidence" value="ECO:0007669"/>
    <property type="project" value="TreeGrafter"/>
</dbReference>
<keyword evidence="1" id="KW-0812">Transmembrane</keyword>
<dbReference type="AlphaFoldDB" id="A0A8R1TM74"/>
<reference evidence="2" key="2">
    <citation type="submission" date="2022-06" db="UniProtKB">
        <authorList>
            <consortium name="EnsemblMetazoa"/>
        </authorList>
    </citation>
    <scope>IDENTIFICATION</scope>
</reference>
<feature type="transmembrane region" description="Helical" evidence="1">
    <location>
        <begin position="199"/>
        <end position="219"/>
    </location>
</feature>
<feature type="transmembrane region" description="Helical" evidence="1">
    <location>
        <begin position="97"/>
        <end position="117"/>
    </location>
</feature>
<dbReference type="PANTHER" id="PTHR12740">
    <property type="entry name" value="JNK1/MAPK8-ASSOCIATED MEMBRANE PROTEIN"/>
    <property type="match status" value="1"/>
</dbReference>
<feature type="transmembrane region" description="Helical" evidence="1">
    <location>
        <begin position="319"/>
        <end position="340"/>
    </location>
</feature>
<dbReference type="EMBL" id="CMVM020000396">
    <property type="status" value="NOT_ANNOTATED_CDS"/>
    <property type="molecule type" value="Genomic_DNA"/>
</dbReference>
<feature type="transmembrane region" description="Helical" evidence="1">
    <location>
        <begin position="129"/>
        <end position="150"/>
    </location>
</feature>
<sequence length="354" mass="40065">MGRQKLCGKSTEGSGVFRRVRTLWYCRMIVKVMVDDGSGVSRLATVNSCPGFCGRQATTSSSGNVTYSNCQACSWGHRSVEKFLCSSCDDLLPLYDWLYLLFIALVPLLLNSFFVQLYAAPKSTRQHLFLQHLCCLLECALSALFSLLLMPPFGTPILHSCTKNSLRDWYPVFYNPVVNHTHILRCTQEIVFPLYSLPFIYLAFCLMCLIIFRSVLYITVFKNSCITTDPYYASLFTIPLIALFHALFAGLLYYSFGYVALVCSLGLNTLHMALEREKSMRKLYFEMIQKPRNLFILIIHMALFGFSILTLTLNRVTASGTLISLFAILLVPLPSLFYLLTVGITDPEHVHSSF</sequence>
<accession>A0A8R1TM74</accession>
<name>A0A8R1TM74_ONCVO</name>
<keyword evidence="1" id="KW-1133">Transmembrane helix</keyword>